<dbReference type="PANTHER" id="PTHR31471:SF2">
    <property type="entry name" value="REMORIN FAMILY PROTEIN"/>
    <property type="match status" value="1"/>
</dbReference>
<comment type="caution">
    <text evidence="5">The sequence shown here is derived from an EMBL/GenBank/DDBJ whole genome shotgun (WGS) entry which is preliminary data.</text>
</comment>
<dbReference type="AlphaFoldDB" id="A0AAE1WHF0"/>
<keyword evidence="2" id="KW-0175">Coiled coil</keyword>
<dbReference type="InterPro" id="IPR005516">
    <property type="entry name" value="Remorin_C"/>
</dbReference>
<keyword evidence="6" id="KW-1185">Reference proteome</keyword>
<reference evidence="5" key="1">
    <citation type="submission" date="2020-06" db="EMBL/GenBank/DDBJ databases">
        <authorList>
            <person name="Li T."/>
            <person name="Hu X."/>
            <person name="Zhang T."/>
            <person name="Song X."/>
            <person name="Zhang H."/>
            <person name="Dai N."/>
            <person name="Sheng W."/>
            <person name="Hou X."/>
            <person name="Wei L."/>
        </authorList>
    </citation>
    <scope>NUCLEOTIDE SEQUENCE</scope>
    <source>
        <strain evidence="5">K16</strain>
        <tissue evidence="5">Leaf</tissue>
    </source>
</reference>
<dbReference type="Proteomes" id="UP001289374">
    <property type="component" value="Unassembled WGS sequence"/>
</dbReference>
<gene>
    <name evidence="5" type="ORF">Sango_1800500</name>
</gene>
<evidence type="ECO:0000313" key="6">
    <source>
        <dbReference type="Proteomes" id="UP001289374"/>
    </source>
</evidence>
<protein>
    <recommendedName>
        <fullName evidence="4">Remorin C-terminal domain-containing protein</fullName>
    </recommendedName>
</protein>
<feature type="compositionally biased region" description="Polar residues" evidence="3">
    <location>
        <begin position="293"/>
        <end position="326"/>
    </location>
</feature>
<evidence type="ECO:0000256" key="3">
    <source>
        <dbReference type="SAM" id="MobiDB-lite"/>
    </source>
</evidence>
<dbReference type="Pfam" id="PF03763">
    <property type="entry name" value="Remorin_C"/>
    <property type="match status" value="1"/>
</dbReference>
<dbReference type="EMBL" id="JACGWL010000010">
    <property type="protein sequence ID" value="KAK4393297.1"/>
    <property type="molecule type" value="Genomic_DNA"/>
</dbReference>
<feature type="coiled-coil region" evidence="2">
    <location>
        <begin position="396"/>
        <end position="438"/>
    </location>
</feature>
<evidence type="ECO:0000313" key="5">
    <source>
        <dbReference type="EMBL" id="KAK4393297.1"/>
    </source>
</evidence>
<feature type="compositionally biased region" description="Low complexity" evidence="3">
    <location>
        <begin position="259"/>
        <end position="270"/>
    </location>
</feature>
<evidence type="ECO:0000256" key="2">
    <source>
        <dbReference type="SAM" id="Coils"/>
    </source>
</evidence>
<reference evidence="5" key="2">
    <citation type="journal article" date="2024" name="Plant">
        <title>Genomic evolution and insights into agronomic trait innovations of Sesamum species.</title>
        <authorList>
            <person name="Miao H."/>
            <person name="Wang L."/>
            <person name="Qu L."/>
            <person name="Liu H."/>
            <person name="Sun Y."/>
            <person name="Le M."/>
            <person name="Wang Q."/>
            <person name="Wei S."/>
            <person name="Zheng Y."/>
            <person name="Lin W."/>
            <person name="Duan Y."/>
            <person name="Cao H."/>
            <person name="Xiong S."/>
            <person name="Wang X."/>
            <person name="Wei L."/>
            <person name="Li C."/>
            <person name="Ma Q."/>
            <person name="Ju M."/>
            <person name="Zhao R."/>
            <person name="Li G."/>
            <person name="Mu C."/>
            <person name="Tian Q."/>
            <person name="Mei H."/>
            <person name="Zhang T."/>
            <person name="Gao T."/>
            <person name="Zhang H."/>
        </authorList>
    </citation>
    <scope>NUCLEOTIDE SEQUENCE</scope>
    <source>
        <strain evidence="5">K16</strain>
    </source>
</reference>
<dbReference type="PANTHER" id="PTHR31471">
    <property type="entry name" value="OS02G0116800 PROTEIN"/>
    <property type="match status" value="1"/>
</dbReference>
<evidence type="ECO:0000259" key="4">
    <source>
        <dbReference type="Pfam" id="PF03763"/>
    </source>
</evidence>
<accession>A0AAE1WHF0</accession>
<feature type="compositionally biased region" description="Basic and acidic residues" evidence="3">
    <location>
        <begin position="272"/>
        <end position="283"/>
    </location>
</feature>
<feature type="compositionally biased region" description="Basic and acidic residues" evidence="3">
    <location>
        <begin position="330"/>
        <end position="339"/>
    </location>
</feature>
<feature type="region of interest" description="Disordered" evidence="3">
    <location>
        <begin position="257"/>
        <end position="363"/>
    </location>
</feature>
<organism evidence="5 6">
    <name type="scientific">Sesamum angolense</name>
    <dbReference type="NCBI Taxonomy" id="2727404"/>
    <lineage>
        <taxon>Eukaryota</taxon>
        <taxon>Viridiplantae</taxon>
        <taxon>Streptophyta</taxon>
        <taxon>Embryophyta</taxon>
        <taxon>Tracheophyta</taxon>
        <taxon>Spermatophyta</taxon>
        <taxon>Magnoliopsida</taxon>
        <taxon>eudicotyledons</taxon>
        <taxon>Gunneridae</taxon>
        <taxon>Pentapetalae</taxon>
        <taxon>asterids</taxon>
        <taxon>lamiids</taxon>
        <taxon>Lamiales</taxon>
        <taxon>Pedaliaceae</taxon>
        <taxon>Sesamum</taxon>
    </lineage>
</organism>
<proteinExistence type="inferred from homology"/>
<sequence length="471" mass="51640">MLDLIGHCPWLYKNITSLPVVQPAPCPLSFNRLEKMGHFGNVVHIYRQIYPLGTDMSYMTSLRYRILENYGSILAYICPELNVMRRNSESFRNSGAYTSPGTPEYGGSNVGEIPKTWSSERVPLPTSGNRRRVSASALMPFNSGRTLPSKWDDAERWITSPVSVYGGGFKTSVVQPQRRPKSKSGPLGPTGLVYLPNYSPTGPVHEGGNMRNFMANSPLTTGVLVPEGLSVHYEAGVATRSDSLYAEKNIKRSTSVPGLSDLLSESSVPSSEDDKLDGAREEEVLVSCRDMATQMSPEGSTRSSSKGRLSFSTLPSSVPASLSQHLNPAPKDEVRDVQVDKGTTTARQSRKQGKTNSKNVKELPSAWNVAGTAASENISKLQREEAKITAWENLQKAKAEAAIRKLEMKLEKKRSASMDKITNKLRAAQMKAEAMRNLLSDRAPTTSHKGISFCTYVKICSLSSCFTCNKS</sequence>
<name>A0AAE1WHF0_9LAMI</name>
<evidence type="ECO:0000256" key="1">
    <source>
        <dbReference type="ARBA" id="ARBA00005711"/>
    </source>
</evidence>
<feature type="domain" description="Remorin C-terminal" evidence="4">
    <location>
        <begin position="364"/>
        <end position="441"/>
    </location>
</feature>
<comment type="similarity">
    <text evidence="1">Belongs to the remorin family.</text>
</comment>